<name>E4RP97_HALHG</name>
<dbReference type="SMART" id="SM00382">
    <property type="entry name" value="AAA"/>
    <property type="match status" value="1"/>
</dbReference>
<gene>
    <name evidence="6" type="ordered locus">Halsa_0306</name>
</gene>
<dbReference type="InterPro" id="IPR003593">
    <property type="entry name" value="AAA+_ATPase"/>
</dbReference>
<evidence type="ECO:0000256" key="4">
    <source>
        <dbReference type="ARBA" id="ARBA00022840"/>
    </source>
</evidence>
<dbReference type="KEGG" id="has:Halsa_0306"/>
<feature type="domain" description="ABC transporter" evidence="5">
    <location>
        <begin position="6"/>
        <end position="259"/>
    </location>
</feature>
<dbReference type="SUPFAM" id="SSF52540">
    <property type="entry name" value="P-loop containing nucleoside triphosphate hydrolases"/>
    <property type="match status" value="1"/>
</dbReference>
<dbReference type="FunFam" id="3.40.50.300:FF:000016">
    <property type="entry name" value="Oligopeptide ABC transporter ATP-binding component"/>
    <property type="match status" value="1"/>
</dbReference>
<dbReference type="PROSITE" id="PS50893">
    <property type="entry name" value="ABC_TRANSPORTER_2"/>
    <property type="match status" value="1"/>
</dbReference>
<dbReference type="HOGENOM" id="CLU_000604_1_23_9"/>
<dbReference type="AlphaFoldDB" id="E4RP97"/>
<evidence type="ECO:0000256" key="1">
    <source>
        <dbReference type="ARBA" id="ARBA00005417"/>
    </source>
</evidence>
<keyword evidence="3" id="KW-0547">Nucleotide-binding</keyword>
<dbReference type="InterPro" id="IPR027417">
    <property type="entry name" value="P-loop_NTPase"/>
</dbReference>
<dbReference type="InterPro" id="IPR013563">
    <property type="entry name" value="Oligopep_ABC_C"/>
</dbReference>
<dbReference type="GO" id="GO:0015833">
    <property type="term" value="P:peptide transport"/>
    <property type="evidence" value="ECO:0007669"/>
    <property type="project" value="InterPro"/>
</dbReference>
<evidence type="ECO:0000259" key="5">
    <source>
        <dbReference type="PROSITE" id="PS50893"/>
    </source>
</evidence>
<comment type="similarity">
    <text evidence="1">Belongs to the ABC transporter superfamily.</text>
</comment>
<dbReference type="PROSITE" id="PS00211">
    <property type="entry name" value="ABC_TRANSPORTER_1"/>
    <property type="match status" value="1"/>
</dbReference>
<evidence type="ECO:0000256" key="2">
    <source>
        <dbReference type="ARBA" id="ARBA00022448"/>
    </source>
</evidence>
<dbReference type="EMBL" id="CP002304">
    <property type="protein sequence ID" value="ADQ13782.1"/>
    <property type="molecule type" value="Genomic_DNA"/>
</dbReference>
<dbReference type="InterPro" id="IPR003439">
    <property type="entry name" value="ABC_transporter-like_ATP-bd"/>
</dbReference>
<protein>
    <submittedName>
        <fullName evidence="6">Oligopeptide/dipeptide ABC transporter, ATPase subunit</fullName>
    </submittedName>
</protein>
<keyword evidence="2" id="KW-0813">Transport</keyword>
<evidence type="ECO:0000313" key="7">
    <source>
        <dbReference type="Proteomes" id="UP000007434"/>
    </source>
</evidence>
<dbReference type="NCBIfam" id="TIGR01727">
    <property type="entry name" value="oligo_HPY"/>
    <property type="match status" value="1"/>
</dbReference>
<keyword evidence="4" id="KW-0067">ATP-binding</keyword>
<dbReference type="InterPro" id="IPR050319">
    <property type="entry name" value="ABC_transp_ATP-bind"/>
</dbReference>
<sequence>MAEKILEVENLKKHFVLEKGVFIKKNKIIKAVNDVSFSINKGEIFGLVGESGSGKSTVGNCIVGLYKPTSGKIYYKSERIDQIALQEKETKKYRDGIQMVFQDPTSSLNPRRTVRQILEVPLKKYRKIKGRKNLDREIKKLIKMVELSPGNINKFPRSLSGGQKQRVSIARVLACDPEFIVLDEPTSALDVSVQAKVIKILNELRKNMELSYLFITHDLSLMRNIADQVMVMYLGQACELADNESLYNNPSHPYTRTLLSAIPVVSEAEEKLKPKDTEVEGEIPNPSNIPDGCSFHNRCDKAFAKCSQLEPEFIEIAPGHFVRCHLYAKRGE</sequence>
<dbReference type="PANTHER" id="PTHR43776:SF8">
    <property type="entry name" value="ABC TRANSPORTER, ATP-BINDING PROTEIN"/>
    <property type="match status" value="1"/>
</dbReference>
<dbReference type="Pfam" id="PF08352">
    <property type="entry name" value="oligo_HPY"/>
    <property type="match status" value="1"/>
</dbReference>
<dbReference type="GO" id="GO:0016887">
    <property type="term" value="F:ATP hydrolysis activity"/>
    <property type="evidence" value="ECO:0007669"/>
    <property type="project" value="InterPro"/>
</dbReference>
<dbReference type="RefSeq" id="WP_013404888.1">
    <property type="nucleotide sequence ID" value="NC_014654.1"/>
</dbReference>
<dbReference type="CDD" id="cd03257">
    <property type="entry name" value="ABC_NikE_OppD_transporters"/>
    <property type="match status" value="1"/>
</dbReference>
<reference evidence="6 7" key="1">
    <citation type="submission" date="2010-11" db="EMBL/GenBank/DDBJ databases">
        <title>Complete sequence of Halanaerobium sp. sapolanicus.</title>
        <authorList>
            <consortium name="US DOE Joint Genome Institute"/>
            <person name="Lucas S."/>
            <person name="Copeland A."/>
            <person name="Lapidus A."/>
            <person name="Cheng J.-F."/>
            <person name="Bruce D."/>
            <person name="Goodwin L."/>
            <person name="Pitluck S."/>
            <person name="Davenport K."/>
            <person name="Detter J.C."/>
            <person name="Han C."/>
            <person name="Tapia R."/>
            <person name="Land M."/>
            <person name="Hauser L."/>
            <person name="Jeffries C."/>
            <person name="Kyrpides N."/>
            <person name="Ivanova N."/>
            <person name="Mikhailova N."/>
            <person name="Begemann M.B."/>
            <person name="Mormile M.R."/>
            <person name="Wall J.D."/>
            <person name="Elias D.A."/>
            <person name="Woyke T."/>
        </authorList>
    </citation>
    <scope>NUCLEOTIDE SEQUENCE [LARGE SCALE GENOMIC DNA]</scope>
    <source>
        <strain evidence="7">sapolanicus</strain>
    </source>
</reference>
<reference evidence="6 7" key="2">
    <citation type="journal article" date="2011" name="J. Bacteriol.">
        <title>Complete Genome Sequence of the Haloalkaliphilic, Hydrogen Producing Halanaerobium hydrogenoformans.</title>
        <authorList>
            <person name="Brown S.D."/>
            <person name="Begemann M.B."/>
            <person name="Mormile M.R."/>
            <person name="Wall J.D."/>
            <person name="Han C.S."/>
            <person name="Goodwin L.A."/>
            <person name="Pitluck S."/>
            <person name="Land M.L."/>
            <person name="Hauser L.J."/>
            <person name="Elias D.A."/>
        </authorList>
    </citation>
    <scope>NUCLEOTIDE SEQUENCE [LARGE SCALE GENOMIC DNA]</scope>
    <source>
        <strain evidence="7">sapolanicus</strain>
    </source>
</reference>
<dbReference type="STRING" id="656519.Halsa_0306"/>
<dbReference type="OrthoDB" id="9779287at2"/>
<dbReference type="Proteomes" id="UP000007434">
    <property type="component" value="Chromosome"/>
</dbReference>
<dbReference type="PANTHER" id="PTHR43776">
    <property type="entry name" value="TRANSPORT ATP-BINDING PROTEIN"/>
    <property type="match status" value="1"/>
</dbReference>
<proteinExistence type="inferred from homology"/>
<dbReference type="eggNOG" id="COG4608">
    <property type="taxonomic scope" value="Bacteria"/>
</dbReference>
<organism evidence="6 7">
    <name type="scientific">Halanaerobium hydrogeniformans</name>
    <name type="common">Halanaerobium sp. (strain sapolanicus)</name>
    <dbReference type="NCBI Taxonomy" id="656519"/>
    <lineage>
        <taxon>Bacteria</taxon>
        <taxon>Bacillati</taxon>
        <taxon>Bacillota</taxon>
        <taxon>Clostridia</taxon>
        <taxon>Halanaerobiales</taxon>
        <taxon>Halanaerobiaceae</taxon>
        <taxon>Halanaerobium</taxon>
    </lineage>
</organism>
<accession>E4RP97</accession>
<keyword evidence="7" id="KW-1185">Reference proteome</keyword>
<evidence type="ECO:0000256" key="3">
    <source>
        <dbReference type="ARBA" id="ARBA00022741"/>
    </source>
</evidence>
<dbReference type="InterPro" id="IPR017871">
    <property type="entry name" value="ABC_transporter-like_CS"/>
</dbReference>
<dbReference type="Pfam" id="PF00005">
    <property type="entry name" value="ABC_tran"/>
    <property type="match status" value="1"/>
</dbReference>
<dbReference type="Gene3D" id="3.40.50.300">
    <property type="entry name" value="P-loop containing nucleotide triphosphate hydrolases"/>
    <property type="match status" value="1"/>
</dbReference>
<dbReference type="GO" id="GO:0005524">
    <property type="term" value="F:ATP binding"/>
    <property type="evidence" value="ECO:0007669"/>
    <property type="project" value="UniProtKB-KW"/>
</dbReference>
<dbReference type="GO" id="GO:0055085">
    <property type="term" value="P:transmembrane transport"/>
    <property type="evidence" value="ECO:0007669"/>
    <property type="project" value="UniProtKB-ARBA"/>
</dbReference>
<evidence type="ECO:0000313" key="6">
    <source>
        <dbReference type="EMBL" id="ADQ13782.1"/>
    </source>
</evidence>